<organism evidence="13 14">
    <name type="scientific">Caerostris darwini</name>
    <dbReference type="NCBI Taxonomy" id="1538125"/>
    <lineage>
        <taxon>Eukaryota</taxon>
        <taxon>Metazoa</taxon>
        <taxon>Ecdysozoa</taxon>
        <taxon>Arthropoda</taxon>
        <taxon>Chelicerata</taxon>
        <taxon>Arachnida</taxon>
        <taxon>Araneae</taxon>
        <taxon>Araneomorphae</taxon>
        <taxon>Entelegynae</taxon>
        <taxon>Araneoidea</taxon>
        <taxon>Araneidae</taxon>
        <taxon>Caerostris</taxon>
    </lineage>
</organism>
<evidence type="ECO:0000256" key="9">
    <source>
        <dbReference type="ARBA" id="ARBA00023180"/>
    </source>
</evidence>
<keyword evidence="8 10" id="KW-0472">Membrane</keyword>
<dbReference type="GO" id="GO:0016485">
    <property type="term" value="P:protein processing"/>
    <property type="evidence" value="ECO:0007669"/>
    <property type="project" value="InterPro"/>
</dbReference>
<dbReference type="GO" id="GO:0007220">
    <property type="term" value="P:Notch receptor processing"/>
    <property type="evidence" value="ECO:0007669"/>
    <property type="project" value="TreeGrafter"/>
</dbReference>
<evidence type="ECO:0000256" key="5">
    <source>
        <dbReference type="ARBA" id="ARBA00022729"/>
    </source>
</evidence>
<evidence type="ECO:0000256" key="2">
    <source>
        <dbReference type="ARBA" id="ARBA00007717"/>
    </source>
</evidence>
<keyword evidence="14" id="KW-1185">Reference proteome</keyword>
<dbReference type="SUPFAM" id="SSF53187">
    <property type="entry name" value="Zn-dependent exopeptidases"/>
    <property type="match status" value="1"/>
</dbReference>
<evidence type="ECO:0000256" key="1">
    <source>
        <dbReference type="ARBA" id="ARBA00004479"/>
    </source>
</evidence>
<evidence type="ECO:0000256" key="8">
    <source>
        <dbReference type="ARBA" id="ARBA00023136"/>
    </source>
</evidence>
<evidence type="ECO:0000313" key="13">
    <source>
        <dbReference type="EMBL" id="GIY66126.1"/>
    </source>
</evidence>
<feature type="signal peptide" evidence="11">
    <location>
        <begin position="1"/>
        <end position="22"/>
    </location>
</feature>
<dbReference type="GO" id="GO:0007219">
    <property type="term" value="P:Notch signaling pathway"/>
    <property type="evidence" value="ECO:0007669"/>
    <property type="project" value="UniProtKB-KW"/>
</dbReference>
<keyword evidence="7 10" id="KW-1133">Transmembrane helix</keyword>
<keyword evidence="9" id="KW-0325">Glycoprotein</keyword>
<evidence type="ECO:0000256" key="4">
    <source>
        <dbReference type="ARBA" id="ARBA00022692"/>
    </source>
</evidence>
<dbReference type="GO" id="GO:0005886">
    <property type="term" value="C:plasma membrane"/>
    <property type="evidence" value="ECO:0007669"/>
    <property type="project" value="TreeGrafter"/>
</dbReference>
<feature type="domain" description="Nicastrin small lobe" evidence="12">
    <location>
        <begin position="39"/>
        <end position="214"/>
    </location>
</feature>
<dbReference type="Gene3D" id="3.40.630.10">
    <property type="entry name" value="Zn peptidases"/>
    <property type="match status" value="1"/>
</dbReference>
<protein>
    <recommendedName>
        <fullName evidence="3">Nicastrin</fullName>
    </recommendedName>
</protein>
<dbReference type="Pfam" id="PF05450">
    <property type="entry name" value="Nicastrin"/>
    <property type="match status" value="1"/>
</dbReference>
<dbReference type="InterPro" id="IPR008710">
    <property type="entry name" value="Nicastrin"/>
</dbReference>
<keyword evidence="4 10" id="KW-0812">Transmembrane</keyword>
<dbReference type="EMBL" id="BPLQ01012539">
    <property type="protein sequence ID" value="GIY66126.1"/>
    <property type="molecule type" value="Genomic_DNA"/>
</dbReference>
<keyword evidence="5 11" id="KW-0732">Signal</keyword>
<feature type="chain" id="PRO_5043853773" description="Nicastrin" evidence="11">
    <location>
        <begin position="23"/>
        <end position="696"/>
    </location>
</feature>
<dbReference type="Pfam" id="PF18266">
    <property type="entry name" value="Ncstrn_small"/>
    <property type="match status" value="1"/>
</dbReference>
<comment type="caution">
    <text evidence="13">The sequence shown here is derived from an EMBL/GenBank/DDBJ whole genome shotgun (WGS) entry which is preliminary data.</text>
</comment>
<reference evidence="13 14" key="1">
    <citation type="submission" date="2021-06" db="EMBL/GenBank/DDBJ databases">
        <title>Caerostris darwini draft genome.</title>
        <authorList>
            <person name="Kono N."/>
            <person name="Arakawa K."/>
        </authorList>
    </citation>
    <scope>NUCLEOTIDE SEQUENCE [LARGE SCALE GENOMIC DNA]</scope>
</reference>
<comment type="similarity">
    <text evidence="2">Belongs to the nicastrin family.</text>
</comment>
<evidence type="ECO:0000256" key="11">
    <source>
        <dbReference type="SAM" id="SignalP"/>
    </source>
</evidence>
<keyword evidence="6" id="KW-0914">Notch signaling pathway</keyword>
<dbReference type="Proteomes" id="UP001054837">
    <property type="component" value="Unassembled WGS sequence"/>
</dbReference>
<evidence type="ECO:0000256" key="3">
    <source>
        <dbReference type="ARBA" id="ARBA00015303"/>
    </source>
</evidence>
<evidence type="ECO:0000313" key="14">
    <source>
        <dbReference type="Proteomes" id="UP001054837"/>
    </source>
</evidence>
<dbReference type="AlphaFoldDB" id="A0AAV4V746"/>
<dbReference type="InterPro" id="IPR041084">
    <property type="entry name" value="Ncstrn_small"/>
</dbReference>
<gene>
    <name evidence="13" type="primary">NCSTN</name>
    <name evidence="13" type="ORF">CDAR_265841</name>
</gene>
<evidence type="ECO:0000256" key="7">
    <source>
        <dbReference type="ARBA" id="ARBA00022989"/>
    </source>
</evidence>
<feature type="transmembrane region" description="Helical" evidence="10">
    <location>
        <begin position="660"/>
        <end position="681"/>
    </location>
</feature>
<name>A0AAV4V746_9ARAC</name>
<dbReference type="PANTHER" id="PTHR21092:SF0">
    <property type="entry name" value="NICASTRIN"/>
    <property type="match status" value="1"/>
</dbReference>
<evidence type="ECO:0000256" key="10">
    <source>
        <dbReference type="SAM" id="Phobius"/>
    </source>
</evidence>
<evidence type="ECO:0000256" key="6">
    <source>
        <dbReference type="ARBA" id="ARBA00022976"/>
    </source>
</evidence>
<proteinExistence type="inferred from homology"/>
<dbReference type="PANTHER" id="PTHR21092">
    <property type="entry name" value="NICASTRIN"/>
    <property type="match status" value="1"/>
</dbReference>
<comment type="subcellular location">
    <subcellularLocation>
        <location evidence="1">Membrane</location>
        <topology evidence="1">Single-pass type I membrane protein</topology>
    </subcellularLocation>
</comment>
<evidence type="ECO:0000259" key="12">
    <source>
        <dbReference type="Pfam" id="PF18266"/>
    </source>
</evidence>
<sequence>MKELIAYSLFFFISVHFQGTLADRTSLKIYENIQSDIFCFRRLNATHQIGCASESGGNVGVLYLIDEEEELKSINATPPAMAFVVGMPITLFNMENMRLLKGTKNIQGVLLFKPETGKPPIDNFSPDQSCPNRNYGLYTEEMNVEYAACKKKEWNKLHGNQALGMMFEDWGMPIFIITNKSHITSIKKCYADFNNGTEKSWPLCSVQMTSVMLAAKDSDTCMRRNKLISNLNEVKTCDPLSDKNIVNTLFPTNKSEEISKRSMIVVGARLDSFSMFDKLAPGAHSTVTGLVALLTVAKNMAGLRKKILEKETAKDKNILFIIFNGEAFDYIGSSRIVFDMQRGLFPVRDIDEISDQPAPINLTHISHFIELSQLAPPDTPASLWLHTDPVSMSQSTEVSNKVKELVKLFEAEAESTNLRVSEAPSDLPLPPASFQSFLRVDGEIPGIVLADHSNEFINSYYNSIFDTDGALDVELLTKVLTNISTAVSGTLYELMTDEKLDEPLNSTETLVSGLLECYLKNASCALFRQIADPLMTARLRVEPYPLYVSVDSGGHTKANAITLYTRYLLAYLTGQKETDRDRQNCSSDVQDQIYHYDWMAGSEVNGSGVCIQSTVMYTLAQSPAYVLNDWKSTNFSTWTESVWLETTVRIFVQPGKLQEAYTLVTGFVIFFISIISVYFINDRASIIFNTRPLIGC</sequence>
<accession>A0AAV4V746</accession>